<evidence type="ECO:0000313" key="8">
    <source>
        <dbReference type="Proteomes" id="UP000030151"/>
    </source>
</evidence>
<feature type="transmembrane region" description="Helical" evidence="6">
    <location>
        <begin position="52"/>
        <end position="71"/>
    </location>
</feature>
<dbReference type="Pfam" id="PF04479">
    <property type="entry name" value="RTA1"/>
    <property type="match status" value="1"/>
</dbReference>
<feature type="compositionally biased region" description="Basic and acidic residues" evidence="5">
    <location>
        <begin position="344"/>
        <end position="357"/>
    </location>
</feature>
<comment type="subcellular location">
    <subcellularLocation>
        <location evidence="1">Membrane</location>
        <topology evidence="1">Multi-pass membrane protein</topology>
    </subcellularLocation>
</comment>
<feature type="transmembrane region" description="Helical" evidence="6">
    <location>
        <begin position="154"/>
        <end position="176"/>
    </location>
</feature>
<sequence length="369" mass="40262">MATVTAPSLGPGPSTASSSASSTTTCTAAAAGKYSHVPPGSCGSNYEYDPSFGGNMAFAVLFGLSTAVHLVQAIVLKKTFAWVLLMGGACETAAFGIRTAGAHDLQQVQFVIWGQLLLLLAPLWINAFAYMTVARGVYLGLPGKKIWGIRATRLTVIFVWLDVVCFIVQGVGGSVLSGDSAAGVKNVGMRVYTAGIGLQLGFVVVFTGMTVSFYWEMRRVTGCRVGRMGWLIWTMLLVLGMIVTRIVFRLVEFGPGLNHYNPMLGKETWPFLLDAFPMLVALVALNVMHPGYVLRGPDGDFPRLTRAEKKVIRRQKMEEKRQRKVAKKGQSAGKYMNTENIALEDTRRANSESEWPIQERQRVQLVESA</sequence>
<gene>
    <name evidence="7" type="ORF">X797_005074</name>
</gene>
<evidence type="ECO:0000256" key="3">
    <source>
        <dbReference type="ARBA" id="ARBA00022989"/>
    </source>
</evidence>
<dbReference type="PANTHER" id="PTHR31465:SF15">
    <property type="entry name" value="LIPID TRANSPORTER ATNI-RELATED"/>
    <property type="match status" value="1"/>
</dbReference>
<evidence type="ECO:0000313" key="7">
    <source>
        <dbReference type="EMBL" id="EXV01558.1"/>
    </source>
</evidence>
<accession>A0A0A1UW64</accession>
<evidence type="ECO:0000256" key="2">
    <source>
        <dbReference type="ARBA" id="ARBA00022692"/>
    </source>
</evidence>
<dbReference type="HOGENOM" id="CLU_033465_3_0_1"/>
<proteinExistence type="predicted"/>
<dbReference type="Proteomes" id="UP000030151">
    <property type="component" value="Unassembled WGS sequence"/>
</dbReference>
<keyword evidence="3 6" id="KW-1133">Transmembrane helix</keyword>
<evidence type="ECO:0000256" key="5">
    <source>
        <dbReference type="SAM" id="MobiDB-lite"/>
    </source>
</evidence>
<feature type="region of interest" description="Disordered" evidence="5">
    <location>
        <begin position="1"/>
        <end position="21"/>
    </location>
</feature>
<name>A0A0A1UW64_9HYPO</name>
<dbReference type="EMBL" id="JELW01000007">
    <property type="protein sequence ID" value="EXV01558.1"/>
    <property type="molecule type" value="Genomic_DNA"/>
</dbReference>
<keyword evidence="4 6" id="KW-0472">Membrane</keyword>
<feature type="transmembrane region" description="Helical" evidence="6">
    <location>
        <begin position="268"/>
        <end position="288"/>
    </location>
</feature>
<feature type="transmembrane region" description="Helical" evidence="6">
    <location>
        <begin position="196"/>
        <end position="216"/>
    </location>
</feature>
<keyword evidence="2 6" id="KW-0812">Transmembrane</keyword>
<feature type="transmembrane region" description="Helical" evidence="6">
    <location>
        <begin position="110"/>
        <end position="133"/>
    </location>
</feature>
<dbReference type="InterPro" id="IPR007568">
    <property type="entry name" value="RTA1"/>
</dbReference>
<dbReference type="OrthoDB" id="5384040at2759"/>
<feature type="transmembrane region" description="Helical" evidence="6">
    <location>
        <begin position="80"/>
        <end position="98"/>
    </location>
</feature>
<dbReference type="GO" id="GO:0016020">
    <property type="term" value="C:membrane"/>
    <property type="evidence" value="ECO:0007669"/>
    <property type="project" value="UniProtKB-SubCell"/>
</dbReference>
<evidence type="ECO:0000256" key="1">
    <source>
        <dbReference type="ARBA" id="ARBA00004141"/>
    </source>
</evidence>
<feature type="region of interest" description="Disordered" evidence="5">
    <location>
        <begin position="318"/>
        <end position="357"/>
    </location>
</feature>
<evidence type="ECO:0000256" key="6">
    <source>
        <dbReference type="SAM" id="Phobius"/>
    </source>
</evidence>
<feature type="transmembrane region" description="Helical" evidence="6">
    <location>
        <begin position="228"/>
        <end position="248"/>
    </location>
</feature>
<protein>
    <submittedName>
        <fullName evidence="7">RTA1 like domain protein</fullName>
    </submittedName>
</protein>
<dbReference type="PANTHER" id="PTHR31465">
    <property type="entry name" value="PROTEIN RTA1-RELATED"/>
    <property type="match status" value="1"/>
</dbReference>
<organism evidence="7 8">
    <name type="scientific">Metarhizium robertsii</name>
    <dbReference type="NCBI Taxonomy" id="568076"/>
    <lineage>
        <taxon>Eukaryota</taxon>
        <taxon>Fungi</taxon>
        <taxon>Dikarya</taxon>
        <taxon>Ascomycota</taxon>
        <taxon>Pezizomycotina</taxon>
        <taxon>Sordariomycetes</taxon>
        <taxon>Hypocreomycetidae</taxon>
        <taxon>Hypocreales</taxon>
        <taxon>Clavicipitaceae</taxon>
        <taxon>Metarhizium</taxon>
    </lineage>
</organism>
<evidence type="ECO:0000256" key="4">
    <source>
        <dbReference type="ARBA" id="ARBA00023136"/>
    </source>
</evidence>
<reference evidence="7 8" key="1">
    <citation type="submission" date="2014-02" db="EMBL/GenBank/DDBJ databases">
        <title>The genome sequence of the entomopathogenic fungus Metarhizium robertsii ARSEF 2575.</title>
        <authorList>
            <person name="Giuliano Garisto Donzelli B."/>
            <person name="Roe B.A."/>
            <person name="Macmil S.L."/>
            <person name="Krasnoff S.B."/>
            <person name="Gibson D.M."/>
        </authorList>
    </citation>
    <scope>NUCLEOTIDE SEQUENCE [LARGE SCALE GENOMIC DNA]</scope>
    <source>
        <strain evidence="7 8">ARSEF 2575</strain>
    </source>
</reference>
<comment type="caution">
    <text evidence="7">The sequence shown here is derived from an EMBL/GenBank/DDBJ whole genome shotgun (WGS) entry which is preliminary data.</text>
</comment>
<dbReference type="AlphaFoldDB" id="A0A0A1UW64"/>